<dbReference type="GO" id="GO:0006749">
    <property type="term" value="P:glutathione metabolic process"/>
    <property type="evidence" value="ECO:0007669"/>
    <property type="project" value="TreeGrafter"/>
</dbReference>
<dbReference type="GO" id="GO:0004364">
    <property type="term" value="F:glutathione transferase activity"/>
    <property type="evidence" value="ECO:0007669"/>
    <property type="project" value="TreeGrafter"/>
</dbReference>
<comment type="caution">
    <text evidence="2">The sequence shown here is derived from an EMBL/GenBank/DDBJ whole genome shotgun (WGS) entry which is preliminary data.</text>
</comment>
<evidence type="ECO:0000313" key="3">
    <source>
        <dbReference type="Proteomes" id="UP000226525"/>
    </source>
</evidence>
<dbReference type="Pfam" id="PF22041">
    <property type="entry name" value="GST_C_7"/>
    <property type="match status" value="1"/>
</dbReference>
<keyword evidence="2" id="KW-0808">Transferase</keyword>
<evidence type="ECO:0000259" key="1">
    <source>
        <dbReference type="PROSITE" id="PS50404"/>
    </source>
</evidence>
<dbReference type="GO" id="GO:0016034">
    <property type="term" value="F:maleylacetoacetate isomerase activity"/>
    <property type="evidence" value="ECO:0007669"/>
    <property type="project" value="TreeGrafter"/>
</dbReference>
<dbReference type="InterPro" id="IPR004045">
    <property type="entry name" value="Glutathione_S-Trfase_N"/>
</dbReference>
<proteinExistence type="predicted"/>
<accession>A0A2D6YJU9</accession>
<dbReference type="SFLD" id="SFLDS00019">
    <property type="entry name" value="Glutathione_Transferase_(cytos"/>
    <property type="match status" value="1"/>
</dbReference>
<dbReference type="PROSITE" id="PS50404">
    <property type="entry name" value="GST_NTER"/>
    <property type="match status" value="1"/>
</dbReference>
<sequence>MIELYELAATDDKQVFSPYCWRIRLALHHKQLPFKSIPWRMTEKNRIAFADTERVPVLVDGEQTLSDSWKILEYLDERYPTPSLEINRGELRFFRHWTEMVMFPGMIRMIVDEIHKTVHEKDRNYFRATREKKFGMPLEEFAANKEVKLEEFRMLLNPLRATLKSFDFLGGSQPNLADYLVFSGLMWARCTSPMPLLAEGDRVFAWRERMLDLFDGMARSVPCQETN</sequence>
<dbReference type="CDD" id="cd03202">
    <property type="entry name" value="GST_C_etherase_LigE"/>
    <property type="match status" value="1"/>
</dbReference>
<dbReference type="Gene3D" id="3.40.30.10">
    <property type="entry name" value="Glutaredoxin"/>
    <property type="match status" value="1"/>
</dbReference>
<reference evidence="3" key="1">
    <citation type="submission" date="2017-09" db="EMBL/GenBank/DDBJ databases">
        <title>The Reconstruction of 2,631 Draft Metagenome-Assembled Genomes from the Global Oceans.</title>
        <authorList>
            <person name="Tully B.J."/>
            <person name="Graham E.D."/>
            <person name="Heidelberg J.F."/>
        </authorList>
    </citation>
    <scope>NUCLEOTIDE SEQUENCE [LARGE SCALE GENOMIC DNA]</scope>
</reference>
<dbReference type="Proteomes" id="UP000226525">
    <property type="component" value="Unassembled WGS sequence"/>
</dbReference>
<dbReference type="InterPro" id="IPR054416">
    <property type="entry name" value="GST_UstS-like_C"/>
</dbReference>
<dbReference type="SUPFAM" id="SSF52833">
    <property type="entry name" value="Thioredoxin-like"/>
    <property type="match status" value="1"/>
</dbReference>
<dbReference type="PANTHER" id="PTHR42673:SF4">
    <property type="entry name" value="MALEYLACETOACETATE ISOMERASE"/>
    <property type="match status" value="1"/>
</dbReference>
<organism evidence="2 3">
    <name type="scientific">SAR324 cluster bacterium</name>
    <dbReference type="NCBI Taxonomy" id="2024889"/>
    <lineage>
        <taxon>Bacteria</taxon>
        <taxon>Deltaproteobacteria</taxon>
        <taxon>SAR324 cluster</taxon>
    </lineage>
</organism>
<dbReference type="InterPro" id="IPR036249">
    <property type="entry name" value="Thioredoxin-like_sf"/>
</dbReference>
<name>A0A2D6YJU9_9DELT</name>
<dbReference type="EMBL" id="NZEX01000094">
    <property type="protein sequence ID" value="MAH63471.1"/>
    <property type="molecule type" value="Genomic_DNA"/>
</dbReference>
<dbReference type="SUPFAM" id="SSF47616">
    <property type="entry name" value="GST C-terminal domain-like"/>
    <property type="match status" value="1"/>
</dbReference>
<dbReference type="AlphaFoldDB" id="A0A2D6YJU9"/>
<dbReference type="Gene3D" id="1.20.1050.10">
    <property type="match status" value="1"/>
</dbReference>
<evidence type="ECO:0000313" key="2">
    <source>
        <dbReference type="EMBL" id="MAH63471.1"/>
    </source>
</evidence>
<dbReference type="InterPro" id="IPR036282">
    <property type="entry name" value="Glutathione-S-Trfase_C_sf"/>
</dbReference>
<feature type="domain" description="GST N-terminal" evidence="1">
    <location>
        <begin position="7"/>
        <end position="83"/>
    </location>
</feature>
<protein>
    <submittedName>
        <fullName evidence="2">Glutathione S-transferase</fullName>
    </submittedName>
</protein>
<dbReference type="InterPro" id="IPR040079">
    <property type="entry name" value="Glutathione_S-Trfase"/>
</dbReference>
<dbReference type="GO" id="GO:0006559">
    <property type="term" value="P:L-phenylalanine catabolic process"/>
    <property type="evidence" value="ECO:0007669"/>
    <property type="project" value="TreeGrafter"/>
</dbReference>
<dbReference type="Pfam" id="PF13409">
    <property type="entry name" value="GST_N_2"/>
    <property type="match status" value="1"/>
</dbReference>
<dbReference type="CDD" id="cd03038">
    <property type="entry name" value="GST_N_etherase_LigE"/>
    <property type="match status" value="1"/>
</dbReference>
<dbReference type="PANTHER" id="PTHR42673">
    <property type="entry name" value="MALEYLACETOACETATE ISOMERASE"/>
    <property type="match status" value="1"/>
</dbReference>
<gene>
    <name evidence="2" type="ORF">CMN54_08520</name>
</gene>